<evidence type="ECO:0000313" key="3">
    <source>
        <dbReference type="Proteomes" id="UP000077381"/>
    </source>
</evidence>
<reference evidence="2 3" key="1">
    <citation type="submission" date="2015-12" db="EMBL/GenBank/DDBJ databases">
        <title>Genome sequence of Streptomyces sp. G25.</title>
        <authorList>
            <person name="Poehlein A."/>
            <person name="Roettig A."/>
            <person name="Hiessl S."/>
            <person name="Hauschild P."/>
            <person name="Schauer J."/>
            <person name="Madkour M.H."/>
            <person name="Al-Ansari A.M."/>
            <person name="Almakishah N.H."/>
            <person name="Steinbuechel A."/>
            <person name="Daniel R."/>
        </authorList>
    </citation>
    <scope>NUCLEOTIDE SEQUENCE [LARGE SCALE GENOMIC DNA]</scope>
    <source>
        <strain evidence="3">G25(2015)</strain>
    </source>
</reference>
<gene>
    <name evidence="2" type="ORF">STSP_31520</name>
</gene>
<evidence type="ECO:0000313" key="2">
    <source>
        <dbReference type="EMBL" id="OAH13474.1"/>
    </source>
</evidence>
<feature type="region of interest" description="Disordered" evidence="1">
    <location>
        <begin position="1"/>
        <end position="38"/>
    </location>
</feature>
<dbReference type="EMBL" id="LOHS01000076">
    <property type="protein sequence ID" value="OAH13474.1"/>
    <property type="molecule type" value="Genomic_DNA"/>
</dbReference>
<dbReference type="Proteomes" id="UP000077381">
    <property type="component" value="Unassembled WGS sequence"/>
</dbReference>
<proteinExistence type="predicted"/>
<sequence length="38" mass="4111">MTAMEPKATAMEPQATTTTKPTKTDLMKTQLSPSNKAE</sequence>
<protein>
    <submittedName>
        <fullName evidence="2">Uncharacterized protein</fullName>
    </submittedName>
</protein>
<accession>A0A177HTD0</accession>
<keyword evidence="3" id="KW-1185">Reference proteome</keyword>
<dbReference type="STRING" id="1716141.STSP_31520"/>
<organism evidence="2 3">
    <name type="scientific">Streptomyces jeddahensis</name>
    <dbReference type="NCBI Taxonomy" id="1716141"/>
    <lineage>
        <taxon>Bacteria</taxon>
        <taxon>Bacillati</taxon>
        <taxon>Actinomycetota</taxon>
        <taxon>Actinomycetes</taxon>
        <taxon>Kitasatosporales</taxon>
        <taxon>Streptomycetaceae</taxon>
        <taxon>Streptomyces</taxon>
    </lineage>
</organism>
<evidence type="ECO:0000256" key="1">
    <source>
        <dbReference type="SAM" id="MobiDB-lite"/>
    </source>
</evidence>
<dbReference type="PATRIC" id="fig|1716141.3.peg.3312"/>
<name>A0A177HTD0_9ACTN</name>
<dbReference type="AlphaFoldDB" id="A0A177HTD0"/>
<comment type="caution">
    <text evidence="2">The sequence shown here is derived from an EMBL/GenBank/DDBJ whole genome shotgun (WGS) entry which is preliminary data.</text>
</comment>